<dbReference type="Pfam" id="PF05794">
    <property type="entry name" value="Tcp11"/>
    <property type="match status" value="1"/>
</dbReference>
<comment type="caution">
    <text evidence="3">The sequence shown here is derived from an EMBL/GenBank/DDBJ whole genome shotgun (WGS) entry which is preliminary data.</text>
</comment>
<dbReference type="PANTHER" id="PTHR12832:SF11">
    <property type="entry name" value="LD23868P"/>
    <property type="match status" value="1"/>
</dbReference>
<feature type="region of interest" description="Disordered" evidence="2">
    <location>
        <begin position="401"/>
        <end position="459"/>
    </location>
</feature>
<dbReference type="GO" id="GO:0010737">
    <property type="term" value="P:protein kinase A signaling"/>
    <property type="evidence" value="ECO:0007669"/>
    <property type="project" value="TreeGrafter"/>
</dbReference>
<feature type="compositionally biased region" description="Basic and acidic residues" evidence="2">
    <location>
        <begin position="407"/>
        <end position="421"/>
    </location>
</feature>
<gene>
    <name evidence="3" type="ORF">INT43_007852</name>
</gene>
<dbReference type="AlphaFoldDB" id="A0A8H7PP11"/>
<evidence type="ECO:0000256" key="1">
    <source>
        <dbReference type="ARBA" id="ARBA00010954"/>
    </source>
</evidence>
<organism evidence="3 4">
    <name type="scientific">Mortierella isabellina</name>
    <name type="common">Filamentous fungus</name>
    <name type="synonym">Umbelopsis isabellina</name>
    <dbReference type="NCBI Taxonomy" id="91625"/>
    <lineage>
        <taxon>Eukaryota</taxon>
        <taxon>Fungi</taxon>
        <taxon>Fungi incertae sedis</taxon>
        <taxon>Mucoromycota</taxon>
        <taxon>Mucoromycotina</taxon>
        <taxon>Umbelopsidomycetes</taxon>
        <taxon>Umbelopsidales</taxon>
        <taxon>Umbelopsidaceae</taxon>
        <taxon>Umbelopsis</taxon>
    </lineage>
</organism>
<accession>A0A8H7PP11</accession>
<dbReference type="OrthoDB" id="276323at2759"/>
<comment type="similarity">
    <text evidence="1">Belongs to the TCP11 family.</text>
</comment>
<dbReference type="EMBL" id="JAEPQZ010000009">
    <property type="protein sequence ID" value="KAG2177195.1"/>
    <property type="molecule type" value="Genomic_DNA"/>
</dbReference>
<sequence length="900" mass="102300">MEKTSSGFYVIDAYSLSKSSGKPFHLAQRFPNYPKRLDALLEAQLKRDALLDAKRQKLTQRMLQVQMVAHNAKEKSELRRQTMEHNLLMADRKRAARLEKLRTSNRDMVERAKFKAKQHRLKSIALQESKRQAIDQKLIKSERRRIALQHRTKSQLMVGKISLENNNRPKHNSSLPVPMFKRLIASIKVFRKFNLICSNEMKFQELVGILKNMDLITAAATVLAQGKPKCDKKKGRVFLTAFMIVSSPADILLDLEGFFGLLIYSLTCSTISFSSVMLSSPTADFDIKSLLLAAKDLLHSFQQWLEAAHTDKFDPKWTAFEDCWNSYYALFEAWKRNDVDKLVDNLITHYIEMERLWDTLGQHADNANDIRSELDTQQMQISQKLQKVGGAKAMEKLETVKQTIQTSREEARARGQRDRADSVFSIPASPTPRPEKTSDSDIDQKSAAASTSDQSTANGDLNKILGSFAPASGITNEQLAHEVVMNPDFKLEKNGKSEIVDQVRQVATRAFFDSMREDFENQNYQRWIPGLVGDMKERLLSLAPPKSKIYQDVNDTLDTALIAQQINAETYNVNSTINFVVETMEKLCAPVRDDAVKAIRSTRDLPDSFRAILELLDQMNLDLANYRIQALRPYLKDISVEYEKEKFSTALKNGKVGLVRTRDWLKSANVSLQGISDQRNPDGVEESDSRVRFADIYNEALVGLLGSSQPLFPDNCPETLAMDVERLTEYQNEAQAITIVAALIMLTKNFSASEEATRRATSTATMKELRDKLFVLLEAKDTTLDNLSLQVIECIQQLSEVNFNALSEEKQNMIRTMVGKTLSYKDTVYSLLSRRLLSVIRSHLQHGQFSSNETLSSYGLGVVRNRLEKLSYKVYILARHNRDVYASWYDEIIGELTSSL</sequence>
<evidence type="ECO:0000313" key="4">
    <source>
        <dbReference type="Proteomes" id="UP000654370"/>
    </source>
</evidence>
<evidence type="ECO:0000256" key="2">
    <source>
        <dbReference type="SAM" id="MobiDB-lite"/>
    </source>
</evidence>
<dbReference type="Proteomes" id="UP000654370">
    <property type="component" value="Unassembled WGS sequence"/>
</dbReference>
<evidence type="ECO:0008006" key="5">
    <source>
        <dbReference type="Google" id="ProtNLM"/>
    </source>
</evidence>
<reference evidence="3" key="1">
    <citation type="submission" date="2020-12" db="EMBL/GenBank/DDBJ databases">
        <title>Metabolic potential, ecology and presence of endohyphal bacteria is reflected in genomic diversity of Mucoromycotina.</title>
        <authorList>
            <person name="Muszewska A."/>
            <person name="Okrasinska A."/>
            <person name="Steczkiewicz K."/>
            <person name="Drgas O."/>
            <person name="Orlowska M."/>
            <person name="Perlinska-Lenart U."/>
            <person name="Aleksandrzak-Piekarczyk T."/>
            <person name="Szatraj K."/>
            <person name="Zielenkiewicz U."/>
            <person name="Pilsyk S."/>
            <person name="Malc E."/>
            <person name="Mieczkowski P."/>
            <person name="Kruszewska J.S."/>
            <person name="Biernat P."/>
            <person name="Pawlowska J."/>
        </authorList>
    </citation>
    <scope>NUCLEOTIDE SEQUENCE</scope>
    <source>
        <strain evidence="3">WA0000067209</strain>
    </source>
</reference>
<protein>
    <recommendedName>
        <fullName evidence="5">T-complex protein 11-domain-containing protein</fullName>
    </recommendedName>
</protein>
<name>A0A8H7PP11_MORIS</name>
<proteinExistence type="inferred from homology"/>
<feature type="compositionally biased region" description="Basic and acidic residues" evidence="2">
    <location>
        <begin position="433"/>
        <end position="444"/>
    </location>
</feature>
<feature type="compositionally biased region" description="Low complexity" evidence="2">
    <location>
        <begin position="445"/>
        <end position="457"/>
    </location>
</feature>
<dbReference type="InterPro" id="IPR008862">
    <property type="entry name" value="Tcp11"/>
</dbReference>
<evidence type="ECO:0000313" key="3">
    <source>
        <dbReference type="EMBL" id="KAG2177195.1"/>
    </source>
</evidence>
<dbReference type="PANTHER" id="PTHR12832">
    <property type="entry name" value="TESTIS-SPECIFIC PROTEIN PBS13 T-COMPLEX 11"/>
    <property type="match status" value="1"/>
</dbReference>
<keyword evidence="4" id="KW-1185">Reference proteome</keyword>